<dbReference type="WBParaSite" id="SBAD_0000484701-mRNA-1">
    <property type="protein sequence ID" value="SBAD_0000484701-mRNA-1"/>
    <property type="gene ID" value="SBAD_0000484701"/>
</dbReference>
<protein>
    <submittedName>
        <fullName evidence="4">Secreted RxLR effector peptide protein</fullName>
    </submittedName>
</protein>
<reference evidence="2 3" key="2">
    <citation type="submission" date="2018-11" db="EMBL/GenBank/DDBJ databases">
        <authorList>
            <consortium name="Pathogen Informatics"/>
        </authorList>
    </citation>
    <scope>NUCLEOTIDE SEQUENCE [LARGE SCALE GENOMIC DNA]</scope>
</reference>
<evidence type="ECO:0000313" key="3">
    <source>
        <dbReference type="Proteomes" id="UP000270296"/>
    </source>
</evidence>
<keyword evidence="3" id="KW-1185">Reference proteome</keyword>
<feature type="signal peptide" evidence="1">
    <location>
        <begin position="1"/>
        <end position="24"/>
    </location>
</feature>
<sequence>MFYVRWFDAVIILHILTAANNSKGDGLAVGSSNGRRMVIRSYKLDPLSKAPPATVWDDPTMKLFSQRKKQNAQNREEWRIVDFLCDAAAEKNKLDGRTERLQINVK</sequence>
<evidence type="ECO:0000313" key="4">
    <source>
        <dbReference type="WBParaSite" id="SBAD_0000484701-mRNA-1"/>
    </source>
</evidence>
<accession>A0A183IM05</accession>
<keyword evidence="1" id="KW-0732">Signal</keyword>
<feature type="chain" id="PRO_5043140125" evidence="1">
    <location>
        <begin position="25"/>
        <end position="106"/>
    </location>
</feature>
<reference evidence="4" key="1">
    <citation type="submission" date="2016-06" db="UniProtKB">
        <authorList>
            <consortium name="WormBaseParasite"/>
        </authorList>
    </citation>
    <scope>IDENTIFICATION</scope>
</reference>
<proteinExistence type="predicted"/>
<evidence type="ECO:0000313" key="2">
    <source>
        <dbReference type="EMBL" id="VDP05076.1"/>
    </source>
</evidence>
<organism evidence="4">
    <name type="scientific">Soboliphyme baturini</name>
    <dbReference type="NCBI Taxonomy" id="241478"/>
    <lineage>
        <taxon>Eukaryota</taxon>
        <taxon>Metazoa</taxon>
        <taxon>Ecdysozoa</taxon>
        <taxon>Nematoda</taxon>
        <taxon>Enoplea</taxon>
        <taxon>Dorylaimia</taxon>
        <taxon>Dioctophymatida</taxon>
        <taxon>Dioctophymatoidea</taxon>
        <taxon>Soboliphymatidae</taxon>
        <taxon>Soboliphyme</taxon>
    </lineage>
</organism>
<dbReference type="EMBL" id="UZAM01008460">
    <property type="protein sequence ID" value="VDP05076.1"/>
    <property type="molecule type" value="Genomic_DNA"/>
</dbReference>
<dbReference type="AlphaFoldDB" id="A0A183IM05"/>
<dbReference type="Proteomes" id="UP000270296">
    <property type="component" value="Unassembled WGS sequence"/>
</dbReference>
<name>A0A183IM05_9BILA</name>
<gene>
    <name evidence="2" type="ORF">SBAD_LOCUS4651</name>
</gene>
<evidence type="ECO:0000256" key="1">
    <source>
        <dbReference type="SAM" id="SignalP"/>
    </source>
</evidence>